<feature type="transmembrane region" description="Helical" evidence="1">
    <location>
        <begin position="60"/>
        <end position="82"/>
    </location>
</feature>
<feature type="domain" description="EamA" evidence="2">
    <location>
        <begin position="17"/>
        <end position="132"/>
    </location>
</feature>
<feature type="transmembrane region" description="Helical" evidence="1">
    <location>
        <begin position="115"/>
        <end position="131"/>
    </location>
</feature>
<reference evidence="3 4" key="1">
    <citation type="journal article" date="2020" name="Nature">
        <title>Isolation of an archaeon at the prokaryote-eukaryote interface.</title>
        <authorList>
            <person name="Imachi H."/>
            <person name="Nobu M.K."/>
            <person name="Nakahara N."/>
            <person name="Morono Y."/>
            <person name="Ogawara M."/>
            <person name="Takaki Y."/>
            <person name="Takano Y."/>
            <person name="Uematsu K."/>
            <person name="Ikuta T."/>
            <person name="Ito M."/>
            <person name="Matsui Y."/>
            <person name="Miyazaki M."/>
            <person name="Murata K."/>
            <person name="Saito Y."/>
            <person name="Sakai S."/>
            <person name="Song C."/>
            <person name="Tasumi E."/>
            <person name="Yamanaka Y."/>
            <person name="Yamaguchi T."/>
            <person name="Kamagata Y."/>
            <person name="Tamaki H."/>
            <person name="Takai K."/>
        </authorList>
    </citation>
    <scope>NUCLEOTIDE SEQUENCE [LARGE SCALE GENOMIC DNA]</scope>
    <source>
        <strain evidence="3 4">MK-D1</strain>
    </source>
</reference>
<organism evidence="3 4">
    <name type="scientific">Promethearchaeum syntrophicum</name>
    <dbReference type="NCBI Taxonomy" id="2594042"/>
    <lineage>
        <taxon>Archaea</taxon>
        <taxon>Promethearchaeati</taxon>
        <taxon>Promethearchaeota</taxon>
        <taxon>Promethearchaeia</taxon>
        <taxon>Promethearchaeales</taxon>
        <taxon>Promethearchaeaceae</taxon>
        <taxon>Promethearchaeum</taxon>
    </lineage>
</organism>
<dbReference type="PANTHER" id="PTHR22911">
    <property type="entry name" value="ACYL-MALONYL CONDENSING ENZYME-RELATED"/>
    <property type="match status" value="1"/>
</dbReference>
<feature type="transmembrane region" description="Helical" evidence="1">
    <location>
        <begin position="152"/>
        <end position="171"/>
    </location>
</feature>
<evidence type="ECO:0000313" key="3">
    <source>
        <dbReference type="EMBL" id="QEE16667.1"/>
    </source>
</evidence>
<feature type="transmembrane region" description="Helical" evidence="1">
    <location>
        <begin position="215"/>
        <end position="234"/>
    </location>
</feature>
<accession>A0A5B9DCQ4</accession>
<dbReference type="RefSeq" id="WP_147663585.1">
    <property type="nucleotide sequence ID" value="NZ_CP042905.2"/>
</dbReference>
<dbReference type="EMBL" id="CP042905">
    <property type="protein sequence ID" value="QEE16667.1"/>
    <property type="molecule type" value="Genomic_DNA"/>
</dbReference>
<protein>
    <submittedName>
        <fullName evidence="3">EamA family transporter</fullName>
    </submittedName>
</protein>
<keyword evidence="4" id="KW-1185">Reference proteome</keyword>
<feature type="transmembrane region" description="Helical" evidence="1">
    <location>
        <begin position="33"/>
        <end position="54"/>
    </location>
</feature>
<gene>
    <name evidence="3" type="ORF">DSAG12_02497</name>
</gene>
<keyword evidence="1" id="KW-0472">Membrane</keyword>
<evidence type="ECO:0000256" key="1">
    <source>
        <dbReference type="SAM" id="Phobius"/>
    </source>
</evidence>
<dbReference type="KEGG" id="psyt:DSAG12_02497"/>
<feature type="transmembrane region" description="Helical" evidence="1">
    <location>
        <begin position="89"/>
        <end position="109"/>
    </location>
</feature>
<dbReference type="GO" id="GO:0016020">
    <property type="term" value="C:membrane"/>
    <property type="evidence" value="ECO:0007669"/>
    <property type="project" value="InterPro"/>
</dbReference>
<dbReference type="GeneID" id="41330481"/>
<name>A0A5B9DCQ4_9ARCH</name>
<feature type="transmembrane region" description="Helical" evidence="1">
    <location>
        <begin position="267"/>
        <end position="284"/>
    </location>
</feature>
<dbReference type="SUPFAM" id="SSF103481">
    <property type="entry name" value="Multidrug resistance efflux transporter EmrE"/>
    <property type="match status" value="2"/>
</dbReference>
<dbReference type="AlphaFoldDB" id="A0A5B9DCQ4"/>
<evidence type="ECO:0000259" key="2">
    <source>
        <dbReference type="Pfam" id="PF00892"/>
    </source>
</evidence>
<dbReference type="Proteomes" id="UP000321408">
    <property type="component" value="Chromosome"/>
</dbReference>
<reference evidence="3 4" key="2">
    <citation type="journal article" date="2024" name="Int. J. Syst. Evol. Microbiol.">
        <title>Promethearchaeum syntrophicum gen. nov., sp. nov., an anaerobic, obligately syntrophic archaeon, the first isolate of the lineage 'Asgard' archaea, and proposal of the new archaeal phylum Promethearchaeota phyl. nov. and kingdom Promethearchaeati regn. nov.</title>
        <authorList>
            <person name="Imachi H."/>
            <person name="Nobu M.K."/>
            <person name="Kato S."/>
            <person name="Takaki Y."/>
            <person name="Miyazaki M."/>
            <person name="Miyata M."/>
            <person name="Ogawara M."/>
            <person name="Saito Y."/>
            <person name="Sakai S."/>
            <person name="Tahara Y.O."/>
            <person name="Takano Y."/>
            <person name="Tasumi E."/>
            <person name="Uematsu K."/>
            <person name="Yoshimura T."/>
            <person name="Itoh T."/>
            <person name="Ohkuma M."/>
            <person name="Takai K."/>
        </authorList>
    </citation>
    <scope>NUCLEOTIDE SEQUENCE [LARGE SCALE GENOMIC DNA]</scope>
    <source>
        <strain evidence="3 4">MK-D1</strain>
    </source>
</reference>
<evidence type="ECO:0000313" key="4">
    <source>
        <dbReference type="Proteomes" id="UP000321408"/>
    </source>
</evidence>
<keyword evidence="1" id="KW-1133">Transmembrane helix</keyword>
<sequence length="285" mass="32444">MGIIASSALTGRILLLGYERIAFKKAGKEKNSIISTFLLFFIATIILLPILFFYSWDSSVLLYAFPSAAIYTAAFLIYIYVLSNYEVSLIVPFYNFNVFFLLILSIIFLEETFNLLKVIGIFMLFLGTIFLNKESRLIDSLKAVYTNKGCQLMMLVSILMAIGRVMDTYLVESFNSGEYSIALYFLISFDIFIILLFTKKVKHIIPTLKSRPKEFLIGSATNAFTYLFLLISLTEMELTFAEPLSMLSVIISIIFSYIFFKEKIRERLIGGIIMSIGAILLIIQL</sequence>
<dbReference type="InterPro" id="IPR000620">
    <property type="entry name" value="EamA_dom"/>
</dbReference>
<dbReference type="Pfam" id="PF00892">
    <property type="entry name" value="EamA"/>
    <property type="match status" value="2"/>
</dbReference>
<keyword evidence="1" id="KW-0812">Transmembrane</keyword>
<feature type="transmembrane region" description="Helical" evidence="1">
    <location>
        <begin position="240"/>
        <end position="260"/>
    </location>
</feature>
<feature type="domain" description="EamA" evidence="2">
    <location>
        <begin position="148"/>
        <end position="283"/>
    </location>
</feature>
<feature type="transmembrane region" description="Helical" evidence="1">
    <location>
        <begin position="177"/>
        <end position="195"/>
    </location>
</feature>
<dbReference type="Gene3D" id="1.10.3730.20">
    <property type="match status" value="2"/>
</dbReference>
<proteinExistence type="predicted"/>
<dbReference type="InterPro" id="IPR037185">
    <property type="entry name" value="EmrE-like"/>
</dbReference>